<evidence type="ECO:0008006" key="3">
    <source>
        <dbReference type="Google" id="ProtNLM"/>
    </source>
</evidence>
<evidence type="ECO:0000313" key="2">
    <source>
        <dbReference type="Proteomes" id="UP001500305"/>
    </source>
</evidence>
<comment type="caution">
    <text evidence="1">The sequence shown here is derived from an EMBL/GenBank/DDBJ whole genome shotgun (WGS) entry which is preliminary data.</text>
</comment>
<dbReference type="EMBL" id="BAAATR010000048">
    <property type="protein sequence ID" value="GAA2274078.1"/>
    <property type="molecule type" value="Genomic_DNA"/>
</dbReference>
<keyword evidence="2" id="KW-1185">Reference proteome</keyword>
<protein>
    <recommendedName>
        <fullName evidence="3">PE-PGRS family protein</fullName>
    </recommendedName>
</protein>
<evidence type="ECO:0000313" key="1">
    <source>
        <dbReference type="EMBL" id="GAA2274078.1"/>
    </source>
</evidence>
<proteinExistence type="predicted"/>
<sequence length="319" mass="35761">MTAENDQPVYTRAAYAPWREVLRQRWSGRRDRALVLRDREGYHHLLGNRRRTPAAEGLELGQDGPWAGRLGLRGYDSAYLVQLDERPGTRAVAFPTRYGTEALDVHVLWWVHDAVQAVQTRTARGWYPVRKDLDRRLRHLKDRYTAAGHGLGASEVMQHLAAPHQMPDCGLTYRVTDVSARENDTELRLGEPDGVGLPYAWTDKSREEYDFCKRAVQDGPVALAGLWLTRHPDEVSQVLNWAVDHADLLRGETTWQDSVAGLLGKLTAQEQQELSRLLRDRLVALGRSVPGPQGPGVEFGKIRSQANGWAGGVVNGRPA</sequence>
<gene>
    <name evidence="1" type="ORF">GCM10010430_70070</name>
</gene>
<name>A0ABN3EVZ2_9ACTN</name>
<dbReference type="Proteomes" id="UP001500305">
    <property type="component" value="Unassembled WGS sequence"/>
</dbReference>
<dbReference type="RefSeq" id="WP_344640610.1">
    <property type="nucleotide sequence ID" value="NZ_BAAATR010000048.1"/>
</dbReference>
<organism evidence="1 2">
    <name type="scientific">Kitasatospora cystarginea</name>
    <dbReference type="NCBI Taxonomy" id="58350"/>
    <lineage>
        <taxon>Bacteria</taxon>
        <taxon>Bacillati</taxon>
        <taxon>Actinomycetota</taxon>
        <taxon>Actinomycetes</taxon>
        <taxon>Kitasatosporales</taxon>
        <taxon>Streptomycetaceae</taxon>
        <taxon>Kitasatospora</taxon>
    </lineage>
</organism>
<reference evidence="1 2" key="1">
    <citation type="journal article" date="2019" name="Int. J. Syst. Evol. Microbiol.">
        <title>The Global Catalogue of Microorganisms (GCM) 10K type strain sequencing project: providing services to taxonomists for standard genome sequencing and annotation.</title>
        <authorList>
            <consortium name="The Broad Institute Genomics Platform"/>
            <consortium name="The Broad Institute Genome Sequencing Center for Infectious Disease"/>
            <person name="Wu L."/>
            <person name="Ma J."/>
        </authorList>
    </citation>
    <scope>NUCLEOTIDE SEQUENCE [LARGE SCALE GENOMIC DNA]</scope>
    <source>
        <strain evidence="1 2">JCM 7356</strain>
    </source>
</reference>
<accession>A0ABN3EVZ2</accession>